<feature type="region of interest" description="Disordered" evidence="1">
    <location>
        <begin position="1"/>
        <end position="20"/>
    </location>
</feature>
<proteinExistence type="predicted"/>
<dbReference type="Proteomes" id="UP000694844">
    <property type="component" value="Chromosome 3"/>
</dbReference>
<sequence length="198" mass="21508">MGCVQSRIFPGQDRPAGWEPDVYKDKEKQTCSNNPNILRGDVSLKLEAKIKREKSLHDKMLSKTYAAEEISGRIMDERERLSLGTRSRATSGTSSPAPSNSNRKQVHFKADGNGESLKSRKGGRVKSSVNSVGSDEKQISVTIAGVHSIQSNDTSEQDQPIGESGSNNESLSKKELTIIEERTSSRASGLSASEAKRG</sequence>
<evidence type="ECO:0000313" key="2">
    <source>
        <dbReference type="Proteomes" id="UP000694844"/>
    </source>
</evidence>
<gene>
    <name evidence="3" type="primary">LOC111124703</name>
</gene>
<feature type="region of interest" description="Disordered" evidence="1">
    <location>
        <begin position="68"/>
        <end position="198"/>
    </location>
</feature>
<feature type="compositionally biased region" description="Polar residues" evidence="1">
    <location>
        <begin position="148"/>
        <end position="170"/>
    </location>
</feature>
<protein>
    <submittedName>
        <fullName evidence="3">Uncharacterized protein LOC111124703 isoform X1</fullName>
    </submittedName>
</protein>
<dbReference type="KEGG" id="cvn:111124703"/>
<feature type="compositionally biased region" description="Basic and acidic residues" evidence="1">
    <location>
        <begin position="171"/>
        <end position="184"/>
    </location>
</feature>
<evidence type="ECO:0000256" key="1">
    <source>
        <dbReference type="SAM" id="MobiDB-lite"/>
    </source>
</evidence>
<reference evidence="3" key="1">
    <citation type="submission" date="2025-08" db="UniProtKB">
        <authorList>
            <consortium name="RefSeq"/>
        </authorList>
    </citation>
    <scope>IDENTIFICATION</scope>
    <source>
        <tissue evidence="3">Whole sample</tissue>
    </source>
</reference>
<keyword evidence="2" id="KW-1185">Reference proteome</keyword>
<dbReference type="AlphaFoldDB" id="A0A8B8D7D9"/>
<dbReference type="OrthoDB" id="6150014at2759"/>
<name>A0A8B8D7D9_CRAVI</name>
<feature type="compositionally biased region" description="Basic and acidic residues" evidence="1">
    <location>
        <begin position="70"/>
        <end position="81"/>
    </location>
</feature>
<accession>A0A8B8D7D9</accession>
<dbReference type="GeneID" id="111124703"/>
<feature type="compositionally biased region" description="Low complexity" evidence="1">
    <location>
        <begin position="84"/>
        <end position="102"/>
    </location>
</feature>
<dbReference type="RefSeq" id="XP_022323535.1">
    <property type="nucleotide sequence ID" value="XM_022467827.1"/>
</dbReference>
<organism evidence="2 3">
    <name type="scientific">Crassostrea virginica</name>
    <name type="common">Eastern oyster</name>
    <dbReference type="NCBI Taxonomy" id="6565"/>
    <lineage>
        <taxon>Eukaryota</taxon>
        <taxon>Metazoa</taxon>
        <taxon>Spiralia</taxon>
        <taxon>Lophotrochozoa</taxon>
        <taxon>Mollusca</taxon>
        <taxon>Bivalvia</taxon>
        <taxon>Autobranchia</taxon>
        <taxon>Pteriomorphia</taxon>
        <taxon>Ostreida</taxon>
        <taxon>Ostreoidea</taxon>
        <taxon>Ostreidae</taxon>
        <taxon>Crassostrea</taxon>
    </lineage>
</organism>
<evidence type="ECO:0000313" key="3">
    <source>
        <dbReference type="RefSeq" id="XP_022323535.1"/>
    </source>
</evidence>